<accession>A0ABN7AD00</accession>
<name>A0ABN7AD00_9HEMI</name>
<evidence type="ECO:0000313" key="3">
    <source>
        <dbReference type="Proteomes" id="UP001307889"/>
    </source>
</evidence>
<evidence type="ECO:0000256" key="1">
    <source>
        <dbReference type="SAM" id="MobiDB-lite"/>
    </source>
</evidence>
<feature type="compositionally biased region" description="Polar residues" evidence="1">
    <location>
        <begin position="1"/>
        <end position="12"/>
    </location>
</feature>
<dbReference type="Proteomes" id="UP001307889">
    <property type="component" value="Chromosome 1"/>
</dbReference>
<sequence length="81" mass="8774">MGQWLRGTSSGASPRRPGGARLSLRFAPVKYSSGFPALFSPSPAPHDPLHRNPKPKPWSAAFDANRHPSLIISSPPNGREF</sequence>
<proteinExistence type="predicted"/>
<evidence type="ECO:0000313" key="2">
    <source>
        <dbReference type="EMBL" id="BES88132.1"/>
    </source>
</evidence>
<gene>
    <name evidence="2" type="ORF">NTJ_00938</name>
</gene>
<feature type="compositionally biased region" description="Polar residues" evidence="1">
    <location>
        <begin position="71"/>
        <end position="81"/>
    </location>
</feature>
<organism evidence="2 3">
    <name type="scientific">Nesidiocoris tenuis</name>
    <dbReference type="NCBI Taxonomy" id="355587"/>
    <lineage>
        <taxon>Eukaryota</taxon>
        <taxon>Metazoa</taxon>
        <taxon>Ecdysozoa</taxon>
        <taxon>Arthropoda</taxon>
        <taxon>Hexapoda</taxon>
        <taxon>Insecta</taxon>
        <taxon>Pterygota</taxon>
        <taxon>Neoptera</taxon>
        <taxon>Paraneoptera</taxon>
        <taxon>Hemiptera</taxon>
        <taxon>Heteroptera</taxon>
        <taxon>Panheteroptera</taxon>
        <taxon>Cimicomorpha</taxon>
        <taxon>Miridae</taxon>
        <taxon>Dicyphina</taxon>
        <taxon>Nesidiocoris</taxon>
    </lineage>
</organism>
<keyword evidence="3" id="KW-1185">Reference proteome</keyword>
<feature type="region of interest" description="Disordered" evidence="1">
    <location>
        <begin position="1"/>
        <end position="21"/>
    </location>
</feature>
<reference evidence="2 3" key="1">
    <citation type="submission" date="2023-09" db="EMBL/GenBank/DDBJ databases">
        <title>Nesidiocoris tenuis whole genome shotgun sequence.</title>
        <authorList>
            <person name="Shibata T."/>
            <person name="Shimoda M."/>
            <person name="Kobayashi T."/>
            <person name="Uehara T."/>
        </authorList>
    </citation>
    <scope>NUCLEOTIDE SEQUENCE [LARGE SCALE GENOMIC DNA]</scope>
    <source>
        <strain evidence="2 3">Japan</strain>
    </source>
</reference>
<protein>
    <submittedName>
        <fullName evidence="2">Uncharacterized protein</fullName>
    </submittedName>
</protein>
<feature type="region of interest" description="Disordered" evidence="1">
    <location>
        <begin position="42"/>
        <end position="81"/>
    </location>
</feature>
<dbReference type="EMBL" id="AP028909">
    <property type="protein sequence ID" value="BES88132.1"/>
    <property type="molecule type" value="Genomic_DNA"/>
</dbReference>